<gene>
    <name evidence="2" type="ORF">KL86CLO1_12477</name>
</gene>
<dbReference type="EMBL" id="FLUN01000001">
    <property type="protein sequence ID" value="SBW08559.1"/>
    <property type="molecule type" value="Genomic_DNA"/>
</dbReference>
<evidence type="ECO:0000259" key="1">
    <source>
        <dbReference type="PROSITE" id="PS51186"/>
    </source>
</evidence>
<dbReference type="InterPro" id="IPR000182">
    <property type="entry name" value="GNAT_dom"/>
</dbReference>
<dbReference type="Pfam" id="PF00583">
    <property type="entry name" value="Acetyltransf_1"/>
    <property type="match status" value="1"/>
</dbReference>
<protein>
    <recommendedName>
        <fullName evidence="1">N-acetyltransferase domain-containing protein</fullName>
    </recommendedName>
</protein>
<dbReference type="InterPro" id="IPR016181">
    <property type="entry name" value="Acyl_CoA_acyltransferase"/>
</dbReference>
<name>A0A212K9Z0_9FIRM</name>
<dbReference type="Gene3D" id="3.40.630.30">
    <property type="match status" value="1"/>
</dbReference>
<reference evidence="2" key="1">
    <citation type="submission" date="2016-04" db="EMBL/GenBank/DDBJ databases">
        <authorList>
            <person name="Evans L.H."/>
            <person name="Alamgir A."/>
            <person name="Owens N."/>
            <person name="Weber N.D."/>
            <person name="Virtaneva K."/>
            <person name="Barbian K."/>
            <person name="Babar A."/>
            <person name="Rosenke K."/>
        </authorList>
    </citation>
    <scope>NUCLEOTIDE SEQUENCE</scope>
    <source>
        <strain evidence="2">86</strain>
    </source>
</reference>
<proteinExistence type="predicted"/>
<dbReference type="SUPFAM" id="SSF55729">
    <property type="entry name" value="Acyl-CoA N-acyltransferases (Nat)"/>
    <property type="match status" value="1"/>
</dbReference>
<dbReference type="GO" id="GO:0016747">
    <property type="term" value="F:acyltransferase activity, transferring groups other than amino-acyl groups"/>
    <property type="evidence" value="ECO:0007669"/>
    <property type="project" value="InterPro"/>
</dbReference>
<accession>A0A212K9Z0</accession>
<evidence type="ECO:0000313" key="2">
    <source>
        <dbReference type="EMBL" id="SBW08559.1"/>
    </source>
</evidence>
<organism evidence="2">
    <name type="scientific">uncultured Eubacteriales bacterium</name>
    <dbReference type="NCBI Taxonomy" id="172733"/>
    <lineage>
        <taxon>Bacteria</taxon>
        <taxon>Bacillati</taxon>
        <taxon>Bacillota</taxon>
        <taxon>Clostridia</taxon>
        <taxon>Eubacteriales</taxon>
        <taxon>environmental samples</taxon>
    </lineage>
</organism>
<feature type="domain" description="N-acetyltransferase" evidence="1">
    <location>
        <begin position="166"/>
        <end position="329"/>
    </location>
</feature>
<dbReference type="PROSITE" id="PS51186">
    <property type="entry name" value="GNAT"/>
    <property type="match status" value="1"/>
</dbReference>
<sequence>MNGYTVRAITEADIPIIANLLISRQNLESKTFPFLKNHCLNIAYIIDIFERLFNRRAIGIGAFFHQELVGYLIGELKIDTLRGRHVWIPYEGMAIREDQSPELIRALYAEISAMWLNQGFFMHYAVIPLGSQCYFESLQRLSFFIQQVHGVMDLEEYLPFKQASDAEIRIADKADREKMGRLSGIIQSYQSSAPTFELALPEIVADIKSGYESIMDDADAMVLIAEKDGKELGFQIYEAAAQRLMWPDGGVELNVAGTYPCQMGHGVGKKLMNEGCRIMNERGYRHIIADWRVANLASSTFWPKCGFYPIAYRMVRSIDSNWAWAHFSM</sequence>
<dbReference type="AlphaFoldDB" id="A0A212K9Z0"/>